<protein>
    <submittedName>
        <fullName evidence="11">ABC transport system permease protein</fullName>
    </submittedName>
</protein>
<feature type="transmembrane region" description="Helical" evidence="8">
    <location>
        <begin position="319"/>
        <end position="344"/>
    </location>
</feature>
<evidence type="ECO:0000256" key="4">
    <source>
        <dbReference type="ARBA" id="ARBA00022989"/>
    </source>
</evidence>
<dbReference type="InterPro" id="IPR003838">
    <property type="entry name" value="ABC3_permease_C"/>
</dbReference>
<feature type="transmembrane region" description="Helical" evidence="8">
    <location>
        <begin position="402"/>
        <end position="425"/>
    </location>
</feature>
<dbReference type="GO" id="GO:0022857">
    <property type="term" value="F:transmembrane transporter activity"/>
    <property type="evidence" value="ECO:0007669"/>
    <property type="project" value="TreeGrafter"/>
</dbReference>
<evidence type="ECO:0000256" key="2">
    <source>
        <dbReference type="ARBA" id="ARBA00022475"/>
    </source>
</evidence>
<organism evidence="11 12">
    <name type="scientific">Streptomyces canus</name>
    <dbReference type="NCBI Taxonomy" id="58343"/>
    <lineage>
        <taxon>Bacteria</taxon>
        <taxon>Bacillati</taxon>
        <taxon>Actinomycetota</taxon>
        <taxon>Actinomycetes</taxon>
        <taxon>Kitasatosporales</taxon>
        <taxon>Streptomycetaceae</taxon>
        <taxon>Streptomyces</taxon>
        <taxon>Streptomyces aurantiacus group</taxon>
    </lineage>
</organism>
<keyword evidence="4 8" id="KW-1133">Transmembrane helix</keyword>
<feature type="transmembrane region" description="Helical" evidence="8">
    <location>
        <begin position="372"/>
        <end position="396"/>
    </location>
</feature>
<keyword evidence="3 8" id="KW-0812">Transmembrane</keyword>
<comment type="caution">
    <text evidence="11">The sequence shown here is derived from an EMBL/GenBank/DDBJ whole genome shotgun (WGS) entry which is preliminary data.</text>
</comment>
<comment type="similarity">
    <text evidence="6">Belongs to the ABC-4 integral membrane protein family.</text>
</comment>
<keyword evidence="2" id="KW-1003">Cell membrane</keyword>
<evidence type="ECO:0000256" key="6">
    <source>
        <dbReference type="ARBA" id="ARBA00038076"/>
    </source>
</evidence>
<proteinExistence type="inferred from homology"/>
<evidence type="ECO:0000313" key="11">
    <source>
        <dbReference type="EMBL" id="MDQ0904571.1"/>
    </source>
</evidence>
<evidence type="ECO:0000313" key="12">
    <source>
        <dbReference type="Proteomes" id="UP001234216"/>
    </source>
</evidence>
<dbReference type="Proteomes" id="UP001234216">
    <property type="component" value="Unassembled WGS sequence"/>
</dbReference>
<dbReference type="GO" id="GO:0005886">
    <property type="term" value="C:plasma membrane"/>
    <property type="evidence" value="ECO:0007669"/>
    <property type="project" value="UniProtKB-SubCell"/>
</dbReference>
<sequence>MTEAPTQPTTGEGGGRRRRAHGGPVGRRARPGADTAGGGSRLVAGTKPVRLAPADLLGLGLLGIRTRKVRAALSALGISIGIATMIVVTGIPASSQKALMEELVALGTNALQARPTPGADPPVLLPEESVDMVGRIAPVTVSSAVANTHAAVHRSDRIDAGEYSGLAVLAARRNVLQAVNGTVGSGQFLNAATEKLPTAVLGSEAASRLGFAELDPDDPAPQIYIDKRWFTVIGILDPVTLAPDLDRSVLVGWEAARKQLRFDGHPTVIYVKAREDAIEDVRRVLPATINPELPGVVQVSRPSDALAAKRATENTFSALFLGLAGVALLVGGIGVANTMFISVLERRREIGLRRALGANRGQIRIQFLTESVALSTLGGAAGTLLGSLAVLGYAAYQDWPPVIPPTAVGSGFAGAVLVGMAAGVYPSIRASRLTPTEALATT</sequence>
<evidence type="ECO:0000259" key="10">
    <source>
        <dbReference type="Pfam" id="PF12704"/>
    </source>
</evidence>
<dbReference type="PANTHER" id="PTHR30572:SF4">
    <property type="entry name" value="ABC TRANSPORTER PERMEASE YTRF"/>
    <property type="match status" value="1"/>
</dbReference>
<feature type="transmembrane region" description="Helical" evidence="8">
    <location>
        <begin position="71"/>
        <end position="91"/>
    </location>
</feature>
<evidence type="ECO:0000256" key="3">
    <source>
        <dbReference type="ARBA" id="ARBA00022692"/>
    </source>
</evidence>
<dbReference type="Pfam" id="PF12704">
    <property type="entry name" value="MacB_PCD"/>
    <property type="match status" value="1"/>
</dbReference>
<evidence type="ECO:0000256" key="5">
    <source>
        <dbReference type="ARBA" id="ARBA00023136"/>
    </source>
</evidence>
<evidence type="ECO:0000256" key="1">
    <source>
        <dbReference type="ARBA" id="ARBA00004651"/>
    </source>
</evidence>
<evidence type="ECO:0000256" key="7">
    <source>
        <dbReference type="SAM" id="MobiDB-lite"/>
    </source>
</evidence>
<comment type="subcellular location">
    <subcellularLocation>
        <location evidence="1">Cell membrane</location>
        <topology evidence="1">Multi-pass membrane protein</topology>
    </subcellularLocation>
</comment>
<reference evidence="11" key="1">
    <citation type="submission" date="2023-07" db="EMBL/GenBank/DDBJ databases">
        <title>Comparative genomics of wheat-associated soil bacteria to identify genetic determinants of phenazine resistance.</title>
        <authorList>
            <person name="Mouncey N."/>
        </authorList>
    </citation>
    <scope>NUCLEOTIDE SEQUENCE</scope>
    <source>
        <strain evidence="11">V4I22</strain>
    </source>
</reference>
<evidence type="ECO:0000259" key="9">
    <source>
        <dbReference type="Pfam" id="PF02687"/>
    </source>
</evidence>
<accession>A0AAW8F5P6</accession>
<dbReference type="PANTHER" id="PTHR30572">
    <property type="entry name" value="MEMBRANE COMPONENT OF TRANSPORTER-RELATED"/>
    <property type="match status" value="1"/>
</dbReference>
<dbReference type="RefSeq" id="WP_306972151.1">
    <property type="nucleotide sequence ID" value="NZ_JAUSZV010000003.1"/>
</dbReference>
<dbReference type="Pfam" id="PF02687">
    <property type="entry name" value="FtsX"/>
    <property type="match status" value="1"/>
</dbReference>
<feature type="domain" description="MacB-like periplasmic core" evidence="10">
    <location>
        <begin position="72"/>
        <end position="281"/>
    </location>
</feature>
<dbReference type="InterPro" id="IPR050250">
    <property type="entry name" value="Macrolide_Exporter_MacB"/>
</dbReference>
<feature type="region of interest" description="Disordered" evidence="7">
    <location>
        <begin position="1"/>
        <end position="43"/>
    </location>
</feature>
<feature type="domain" description="ABC3 transporter permease C-terminal" evidence="9">
    <location>
        <begin position="323"/>
        <end position="435"/>
    </location>
</feature>
<gene>
    <name evidence="11" type="ORF">QFZ22_000556</name>
</gene>
<dbReference type="EMBL" id="JAUSZV010000003">
    <property type="protein sequence ID" value="MDQ0904571.1"/>
    <property type="molecule type" value="Genomic_DNA"/>
</dbReference>
<evidence type="ECO:0000256" key="8">
    <source>
        <dbReference type="SAM" id="Phobius"/>
    </source>
</evidence>
<dbReference type="AlphaFoldDB" id="A0AAW8F5P6"/>
<dbReference type="InterPro" id="IPR025857">
    <property type="entry name" value="MacB_PCD"/>
</dbReference>
<keyword evidence="5 8" id="KW-0472">Membrane</keyword>
<feature type="compositionally biased region" description="Low complexity" evidence="7">
    <location>
        <begin position="1"/>
        <end position="10"/>
    </location>
</feature>
<name>A0AAW8F5P6_9ACTN</name>